<sequence>MRRLLATILGCEALILALAIPVAISVAKVDAATAGITGAVLVVLALLLAGTLGRSWGVPVATAFQVLVLALGFFVPTMFILGFIFSALWAYGIWLGLKVEGRQNH</sequence>
<dbReference type="InterPro" id="IPR025327">
    <property type="entry name" value="DUF4233"/>
</dbReference>
<name>A0ABN3US94_9ACTN</name>
<dbReference type="RefSeq" id="WP_344457511.1">
    <property type="nucleotide sequence ID" value="NZ_BAAATZ010000037.1"/>
</dbReference>
<keyword evidence="1" id="KW-1133">Transmembrane helix</keyword>
<evidence type="ECO:0000313" key="3">
    <source>
        <dbReference type="Proteomes" id="UP001501842"/>
    </source>
</evidence>
<accession>A0ABN3US94</accession>
<comment type="caution">
    <text evidence="2">The sequence shown here is derived from an EMBL/GenBank/DDBJ whole genome shotgun (WGS) entry which is preliminary data.</text>
</comment>
<feature type="transmembrane region" description="Helical" evidence="1">
    <location>
        <begin position="29"/>
        <end position="49"/>
    </location>
</feature>
<reference evidence="2 3" key="1">
    <citation type="journal article" date="2019" name="Int. J. Syst. Evol. Microbiol.">
        <title>The Global Catalogue of Microorganisms (GCM) 10K type strain sequencing project: providing services to taxonomists for standard genome sequencing and annotation.</title>
        <authorList>
            <consortium name="The Broad Institute Genomics Platform"/>
            <consortium name="The Broad Institute Genome Sequencing Center for Infectious Disease"/>
            <person name="Wu L."/>
            <person name="Ma J."/>
        </authorList>
    </citation>
    <scope>NUCLEOTIDE SEQUENCE [LARGE SCALE GENOMIC DNA]</scope>
    <source>
        <strain evidence="2 3">JCM 8201</strain>
    </source>
</reference>
<evidence type="ECO:0000256" key="1">
    <source>
        <dbReference type="SAM" id="Phobius"/>
    </source>
</evidence>
<evidence type="ECO:0000313" key="2">
    <source>
        <dbReference type="EMBL" id="GAA2737926.1"/>
    </source>
</evidence>
<keyword evidence="1" id="KW-0812">Transmembrane</keyword>
<proteinExistence type="predicted"/>
<keyword evidence="3" id="KW-1185">Reference proteome</keyword>
<organism evidence="2 3">
    <name type="scientific">Actinocorallia aurantiaca</name>
    <dbReference type="NCBI Taxonomy" id="46204"/>
    <lineage>
        <taxon>Bacteria</taxon>
        <taxon>Bacillati</taxon>
        <taxon>Actinomycetota</taxon>
        <taxon>Actinomycetes</taxon>
        <taxon>Streptosporangiales</taxon>
        <taxon>Thermomonosporaceae</taxon>
        <taxon>Actinocorallia</taxon>
    </lineage>
</organism>
<keyword evidence="1" id="KW-0472">Membrane</keyword>
<evidence type="ECO:0008006" key="4">
    <source>
        <dbReference type="Google" id="ProtNLM"/>
    </source>
</evidence>
<dbReference type="EMBL" id="BAAATZ010000037">
    <property type="protein sequence ID" value="GAA2737926.1"/>
    <property type="molecule type" value="Genomic_DNA"/>
</dbReference>
<protein>
    <recommendedName>
        <fullName evidence="4">DUF4233 domain-containing protein</fullName>
    </recommendedName>
</protein>
<gene>
    <name evidence="2" type="ORF">GCM10010439_69890</name>
</gene>
<dbReference type="Proteomes" id="UP001501842">
    <property type="component" value="Unassembled WGS sequence"/>
</dbReference>
<dbReference type="Pfam" id="PF14017">
    <property type="entry name" value="DUF4233"/>
    <property type="match status" value="1"/>
</dbReference>